<name>G0V3G5_9CLOT</name>
<proteinExistence type="predicted"/>
<accession>G0V3G5</accession>
<organism evidence="1 2">
    <name type="scientific">Caloramator australicus RC3</name>
    <dbReference type="NCBI Taxonomy" id="857293"/>
    <lineage>
        <taxon>Bacteria</taxon>
        <taxon>Bacillati</taxon>
        <taxon>Bacillota</taxon>
        <taxon>Clostridia</taxon>
        <taxon>Eubacteriales</taxon>
        <taxon>Clostridiaceae</taxon>
        <taxon>Caloramator</taxon>
    </lineage>
</organism>
<dbReference type="Proteomes" id="UP000007652">
    <property type="component" value="Unassembled WGS sequence"/>
</dbReference>
<dbReference type="AlphaFoldDB" id="G0V3G5"/>
<keyword evidence="2" id="KW-1185">Reference proteome</keyword>
<dbReference type="RefSeq" id="WP_008907378.1">
    <property type="nucleotide sequence ID" value="NZ_CAKP01000001.1"/>
</dbReference>
<dbReference type="EMBL" id="CAKP01000001">
    <property type="protein sequence ID" value="CCC57655.1"/>
    <property type="molecule type" value="Genomic_DNA"/>
</dbReference>
<evidence type="ECO:0000313" key="1">
    <source>
        <dbReference type="EMBL" id="CCC57655.1"/>
    </source>
</evidence>
<evidence type="ECO:0000313" key="2">
    <source>
        <dbReference type="Proteomes" id="UP000007652"/>
    </source>
</evidence>
<gene>
    <name evidence="1" type="ORF">CAAU_0005</name>
</gene>
<reference evidence="1 2" key="1">
    <citation type="journal article" date="2011" name="J. Bacteriol.">
        <title>Draft genome sequence of Caloramator australicus strain RC3T, a thermoanaerobe from the Great Artesian Basin of Australia.</title>
        <authorList>
            <person name="Ogg C.D."/>
            <person name="Patel B.K.C."/>
        </authorList>
    </citation>
    <scope>NUCLEOTIDE SEQUENCE [LARGE SCALE GENOMIC DNA]</scope>
    <source>
        <strain evidence="1 2">RC3</strain>
    </source>
</reference>
<protein>
    <submittedName>
        <fullName evidence="1">Uncharacterized protein</fullName>
    </submittedName>
</protein>
<sequence>MEQVYINKRMKMFAVPDVSLTIIKALRTRIFTKEYGELIDFESG</sequence>
<comment type="caution">
    <text evidence="1">The sequence shown here is derived from an EMBL/GenBank/DDBJ whole genome shotgun (WGS) entry which is preliminary data.</text>
</comment>